<evidence type="ECO:0008006" key="14">
    <source>
        <dbReference type="Google" id="ProtNLM"/>
    </source>
</evidence>
<dbReference type="GeneTree" id="ENSGT00950000183158"/>
<dbReference type="SUPFAM" id="SSF57196">
    <property type="entry name" value="EGF/Laminin"/>
    <property type="match status" value="3"/>
</dbReference>
<dbReference type="PROSITE" id="PS01187">
    <property type="entry name" value="EGF_CA"/>
    <property type="match status" value="1"/>
</dbReference>
<dbReference type="Gene3D" id="3.90.290.10">
    <property type="entry name" value="TGF-beta binding (TB) domain"/>
    <property type="match status" value="1"/>
</dbReference>
<keyword evidence="13" id="KW-1185">Reference proteome</keyword>
<dbReference type="Pfam" id="PF07645">
    <property type="entry name" value="EGF_CA"/>
    <property type="match status" value="2"/>
</dbReference>
<keyword evidence="9" id="KW-0472">Membrane</keyword>
<feature type="domain" description="TB" evidence="11">
    <location>
        <begin position="41"/>
        <end position="92"/>
    </location>
</feature>
<keyword evidence="4" id="KW-0732">Signal</keyword>
<dbReference type="InterPro" id="IPR036773">
    <property type="entry name" value="TB_dom_sf"/>
</dbReference>
<evidence type="ECO:0000256" key="6">
    <source>
        <dbReference type="ARBA" id="ARBA00023157"/>
    </source>
</evidence>
<dbReference type="SMART" id="SM00181">
    <property type="entry name" value="EGF"/>
    <property type="match status" value="3"/>
</dbReference>
<evidence type="ECO:0000256" key="2">
    <source>
        <dbReference type="ARBA" id="ARBA00022525"/>
    </source>
</evidence>
<dbReference type="GO" id="GO:0005509">
    <property type="term" value="F:calcium ion binding"/>
    <property type="evidence" value="ECO:0007669"/>
    <property type="project" value="InterPro"/>
</dbReference>
<feature type="transmembrane region" description="Helical" evidence="9">
    <location>
        <begin position="250"/>
        <end position="267"/>
    </location>
</feature>
<keyword evidence="9" id="KW-1133">Transmembrane helix</keyword>
<dbReference type="InterPro" id="IPR000742">
    <property type="entry name" value="EGF"/>
</dbReference>
<evidence type="ECO:0000259" key="11">
    <source>
        <dbReference type="PROSITE" id="PS51364"/>
    </source>
</evidence>
<reference evidence="12" key="1">
    <citation type="submission" date="2025-08" db="UniProtKB">
        <authorList>
            <consortium name="Ensembl"/>
        </authorList>
    </citation>
    <scope>IDENTIFICATION</scope>
</reference>
<keyword evidence="9" id="KW-0812">Transmembrane</keyword>
<dbReference type="CDD" id="cd00054">
    <property type="entry name" value="EGF_CA"/>
    <property type="match status" value="2"/>
</dbReference>
<evidence type="ECO:0000256" key="5">
    <source>
        <dbReference type="ARBA" id="ARBA00022737"/>
    </source>
</evidence>
<keyword evidence="6" id="KW-1015">Disulfide bond</keyword>
<name>A0A3Q0RCQ9_AMPCI</name>
<keyword evidence="3 8" id="KW-0245">EGF-like domain</keyword>
<dbReference type="PROSITE" id="PS01186">
    <property type="entry name" value="EGF_2"/>
    <property type="match status" value="1"/>
</dbReference>
<dbReference type="InterPro" id="IPR049883">
    <property type="entry name" value="NOTCH1_EGF-like"/>
</dbReference>
<dbReference type="AlphaFoldDB" id="A0A3Q0RCQ9"/>
<evidence type="ECO:0000259" key="10">
    <source>
        <dbReference type="PROSITE" id="PS50026"/>
    </source>
</evidence>
<keyword evidence="5" id="KW-0677">Repeat</keyword>
<reference evidence="12" key="2">
    <citation type="submission" date="2025-09" db="UniProtKB">
        <authorList>
            <consortium name="Ensembl"/>
        </authorList>
    </citation>
    <scope>IDENTIFICATION</scope>
</reference>
<proteinExistence type="predicted"/>
<dbReference type="InterPro" id="IPR017878">
    <property type="entry name" value="TB_dom"/>
</dbReference>
<dbReference type="Proteomes" id="UP000261340">
    <property type="component" value="Unplaced"/>
</dbReference>
<dbReference type="Ensembl" id="ENSACIT00000008178.1">
    <property type="protein sequence ID" value="ENSACIP00000007942.1"/>
    <property type="gene ID" value="ENSACIG00000006223.1"/>
</dbReference>
<dbReference type="FunFam" id="2.10.25.10:FF:000086">
    <property type="entry name" value="Fibrillin 2"/>
    <property type="match status" value="1"/>
</dbReference>
<evidence type="ECO:0000313" key="12">
    <source>
        <dbReference type="Ensembl" id="ENSACIP00000007942.1"/>
    </source>
</evidence>
<accession>A0A3Q0RCQ9</accession>
<dbReference type="PANTHER" id="PTHR24040">
    <property type="entry name" value="LAMININ G-LIKE DOMAIN-CONTAINING PROTEIN"/>
    <property type="match status" value="1"/>
</dbReference>
<evidence type="ECO:0000256" key="3">
    <source>
        <dbReference type="ARBA" id="ARBA00022536"/>
    </source>
</evidence>
<dbReference type="PROSITE" id="PS00010">
    <property type="entry name" value="ASX_HYDROXYL"/>
    <property type="match status" value="2"/>
</dbReference>
<keyword evidence="7" id="KW-0325">Glycoprotein</keyword>
<protein>
    <recommendedName>
        <fullName evidence="14">Fibrillin 1</fullName>
    </recommendedName>
</protein>
<evidence type="ECO:0000256" key="1">
    <source>
        <dbReference type="ARBA" id="ARBA00004613"/>
    </source>
</evidence>
<dbReference type="Pfam" id="PF00683">
    <property type="entry name" value="TB"/>
    <property type="match status" value="1"/>
</dbReference>
<dbReference type="Pfam" id="PF00008">
    <property type="entry name" value="EGF"/>
    <property type="match status" value="1"/>
</dbReference>
<keyword evidence="2" id="KW-0964">Secreted</keyword>
<dbReference type="InterPro" id="IPR000152">
    <property type="entry name" value="EGF-type_Asp/Asn_hydroxyl_site"/>
</dbReference>
<dbReference type="SUPFAM" id="SSF57581">
    <property type="entry name" value="TB module/8-cys domain"/>
    <property type="match status" value="1"/>
</dbReference>
<comment type="caution">
    <text evidence="8">Lacks conserved residue(s) required for the propagation of feature annotation.</text>
</comment>
<dbReference type="FunFam" id="2.10.25.10:FF:000058">
    <property type="entry name" value="Fibrillin 2"/>
    <property type="match status" value="1"/>
</dbReference>
<evidence type="ECO:0000256" key="4">
    <source>
        <dbReference type="ARBA" id="ARBA00022729"/>
    </source>
</evidence>
<organism evidence="12 13">
    <name type="scientific">Amphilophus citrinellus</name>
    <name type="common">Midas cichlid</name>
    <name type="synonym">Cichlasoma citrinellum</name>
    <dbReference type="NCBI Taxonomy" id="61819"/>
    <lineage>
        <taxon>Eukaryota</taxon>
        <taxon>Metazoa</taxon>
        <taxon>Chordata</taxon>
        <taxon>Craniata</taxon>
        <taxon>Vertebrata</taxon>
        <taxon>Euteleostomi</taxon>
        <taxon>Actinopterygii</taxon>
        <taxon>Neopterygii</taxon>
        <taxon>Teleostei</taxon>
        <taxon>Neoteleostei</taxon>
        <taxon>Acanthomorphata</taxon>
        <taxon>Ovalentaria</taxon>
        <taxon>Cichlomorphae</taxon>
        <taxon>Cichliformes</taxon>
        <taxon>Cichlidae</taxon>
        <taxon>New World cichlids</taxon>
        <taxon>Cichlasomatinae</taxon>
        <taxon>Heroini</taxon>
        <taxon>Amphilophus</taxon>
    </lineage>
</organism>
<evidence type="ECO:0000256" key="7">
    <source>
        <dbReference type="ARBA" id="ARBA00023180"/>
    </source>
</evidence>
<evidence type="ECO:0000313" key="13">
    <source>
        <dbReference type="Proteomes" id="UP000261340"/>
    </source>
</evidence>
<evidence type="ECO:0000256" key="9">
    <source>
        <dbReference type="SAM" id="Phobius"/>
    </source>
</evidence>
<dbReference type="InterPro" id="IPR001881">
    <property type="entry name" value="EGF-like_Ca-bd_dom"/>
</dbReference>
<dbReference type="PROSITE" id="PS51364">
    <property type="entry name" value="TB"/>
    <property type="match status" value="1"/>
</dbReference>
<dbReference type="GO" id="GO:0005576">
    <property type="term" value="C:extracellular region"/>
    <property type="evidence" value="ECO:0007669"/>
    <property type="project" value="UniProtKB-SubCell"/>
</dbReference>
<dbReference type="OMA" id="KWHEGEC"/>
<dbReference type="SMART" id="SM00179">
    <property type="entry name" value="EGF_CA"/>
    <property type="match status" value="3"/>
</dbReference>
<dbReference type="InterPro" id="IPR051145">
    <property type="entry name" value="GAS-SHBG-PROS"/>
</dbReference>
<sequence>IGRCVNSQGSFHCECTEGFTWDTTSRTCVGKRKSDLSMHGEPCYLKWHEGECGELLPGRYPQKTCCCSVGAAWGDDCQECPKPASPEYRAMCPRMSGFGGVIPTGRSLSRGTGILDLLNMDEINEVRIKMGPFCCCYLYQSESSVCVSDINECEETPGICGGGQCTNIPGKYRCLCFDGFMVSMDMRTCIDVNECDLSPNICRHGYCKNTIGSFVCHCKLGYFVTKGSTGCTGTRTGIRRQAERSEPRKLTHATLLLLLLMLYYFAVVRKQSPCPIVA</sequence>
<dbReference type="PROSITE" id="PS50026">
    <property type="entry name" value="EGF_3"/>
    <property type="match status" value="1"/>
</dbReference>
<feature type="domain" description="EGF-like" evidence="10">
    <location>
        <begin position="191"/>
        <end position="228"/>
    </location>
</feature>
<evidence type="ECO:0000256" key="8">
    <source>
        <dbReference type="PROSITE-ProRule" id="PRU00076"/>
    </source>
</evidence>
<dbReference type="InterPro" id="IPR018097">
    <property type="entry name" value="EGF_Ca-bd_CS"/>
</dbReference>
<dbReference type="STRING" id="61819.ENSACIP00000007942"/>
<dbReference type="Gene3D" id="2.10.25.10">
    <property type="entry name" value="Laminin"/>
    <property type="match status" value="3"/>
</dbReference>
<dbReference type="PANTHER" id="PTHR24040:SF7">
    <property type="entry name" value="FIBRILLIN 3"/>
    <property type="match status" value="1"/>
</dbReference>
<comment type="subcellular location">
    <subcellularLocation>
        <location evidence="1">Secreted</location>
    </subcellularLocation>
</comment>